<dbReference type="GO" id="GO:0005506">
    <property type="term" value="F:iron ion binding"/>
    <property type="evidence" value="ECO:0007669"/>
    <property type="project" value="InterPro"/>
</dbReference>
<dbReference type="GO" id="GO:0004656">
    <property type="term" value="F:procollagen-proline 4-dioxygenase activity"/>
    <property type="evidence" value="ECO:0007669"/>
    <property type="project" value="TreeGrafter"/>
</dbReference>
<evidence type="ECO:0000256" key="1">
    <source>
        <dbReference type="ARBA" id="ARBA00001961"/>
    </source>
</evidence>
<dbReference type="GO" id="GO:0031418">
    <property type="term" value="F:L-ascorbic acid binding"/>
    <property type="evidence" value="ECO:0007669"/>
    <property type="project" value="InterPro"/>
</dbReference>
<evidence type="ECO:0000256" key="5">
    <source>
        <dbReference type="ARBA" id="ARBA00023004"/>
    </source>
</evidence>
<keyword evidence="4" id="KW-0560">Oxidoreductase</keyword>
<evidence type="ECO:0000256" key="6">
    <source>
        <dbReference type="SAM" id="SignalP"/>
    </source>
</evidence>
<keyword evidence="6" id="KW-0732">Signal</keyword>
<accession>A0A9P4HJR3</accession>
<proteinExistence type="predicted"/>
<reference evidence="8" key="1">
    <citation type="journal article" date="2020" name="Stud. Mycol.">
        <title>101 Dothideomycetes genomes: a test case for predicting lifestyles and emergence of pathogens.</title>
        <authorList>
            <person name="Haridas S."/>
            <person name="Albert R."/>
            <person name="Binder M."/>
            <person name="Bloem J."/>
            <person name="Labutti K."/>
            <person name="Salamov A."/>
            <person name="Andreopoulos B."/>
            <person name="Baker S."/>
            <person name="Barry K."/>
            <person name="Bills G."/>
            <person name="Bluhm B."/>
            <person name="Cannon C."/>
            <person name="Castanera R."/>
            <person name="Culley D."/>
            <person name="Daum C."/>
            <person name="Ezra D."/>
            <person name="Gonzalez J."/>
            <person name="Henrissat B."/>
            <person name="Kuo A."/>
            <person name="Liang C."/>
            <person name="Lipzen A."/>
            <person name="Lutzoni F."/>
            <person name="Magnuson J."/>
            <person name="Mondo S."/>
            <person name="Nolan M."/>
            <person name="Ohm R."/>
            <person name="Pangilinan J."/>
            <person name="Park H.-J."/>
            <person name="Ramirez L."/>
            <person name="Alfaro M."/>
            <person name="Sun H."/>
            <person name="Tritt A."/>
            <person name="Yoshinaga Y."/>
            <person name="Zwiers L.-H."/>
            <person name="Turgeon B."/>
            <person name="Goodwin S."/>
            <person name="Spatafora J."/>
            <person name="Crous P."/>
            <person name="Grigoriev I."/>
        </authorList>
    </citation>
    <scope>NUCLEOTIDE SEQUENCE</scope>
    <source>
        <strain evidence="8">CBS 110217</strain>
    </source>
</reference>
<protein>
    <recommendedName>
        <fullName evidence="7">Fe2OG dioxygenase domain-containing protein</fullName>
    </recommendedName>
</protein>
<dbReference type="InterPro" id="IPR006620">
    <property type="entry name" value="Pro_4_hyd_alph"/>
</dbReference>
<feature type="domain" description="Fe2OG dioxygenase" evidence="7">
    <location>
        <begin position="117"/>
        <end position="253"/>
    </location>
</feature>
<evidence type="ECO:0000313" key="9">
    <source>
        <dbReference type="Proteomes" id="UP000799777"/>
    </source>
</evidence>
<evidence type="ECO:0000256" key="4">
    <source>
        <dbReference type="ARBA" id="ARBA00023002"/>
    </source>
</evidence>
<keyword evidence="3" id="KW-0223">Dioxygenase</keyword>
<feature type="chain" id="PRO_5040149038" description="Fe2OG dioxygenase domain-containing protein" evidence="6">
    <location>
        <begin position="23"/>
        <end position="263"/>
    </location>
</feature>
<keyword evidence="9" id="KW-1185">Reference proteome</keyword>
<dbReference type="GO" id="GO:0005783">
    <property type="term" value="C:endoplasmic reticulum"/>
    <property type="evidence" value="ECO:0007669"/>
    <property type="project" value="TreeGrafter"/>
</dbReference>
<dbReference type="OrthoDB" id="420380at2759"/>
<sequence length="263" mass="29561">MKSSPSLFPIFTLLTIPALTQSQNTTSCPLHPYTIQVFSTLPLVIYIADFITPTEIAHLQSISAGKFSNSIIADSSGRQHLATTRTSRSTSLESDEIVRCIEQRALEFQGFNTQRESLEPLQLVKYGLNQEYHTHTDWFTSPSQTTPSFGGNRLSSFFVYVHASPDIIGGGTQFPLLDVPQDERWCEYVNCDAEEEDGVVFRPVQGNAVFWRNLVEVKGRDGIVRFEGDRRTVHAGLPVQRGEKVGMNVWTREGVLDERYRSA</sequence>
<comment type="caution">
    <text evidence="8">The sequence shown here is derived from an EMBL/GenBank/DDBJ whole genome shotgun (WGS) entry which is preliminary data.</text>
</comment>
<gene>
    <name evidence="8" type="ORF">EK21DRAFT_84679</name>
</gene>
<evidence type="ECO:0000259" key="7">
    <source>
        <dbReference type="PROSITE" id="PS51471"/>
    </source>
</evidence>
<dbReference type="InterPro" id="IPR044862">
    <property type="entry name" value="Pro_4_hyd_alph_FE2OG_OXY"/>
</dbReference>
<keyword evidence="2" id="KW-0479">Metal-binding</keyword>
<dbReference type="PROSITE" id="PS51471">
    <property type="entry name" value="FE2OG_OXY"/>
    <property type="match status" value="1"/>
</dbReference>
<dbReference type="EMBL" id="ML978157">
    <property type="protein sequence ID" value="KAF2035653.1"/>
    <property type="molecule type" value="Genomic_DNA"/>
</dbReference>
<feature type="signal peptide" evidence="6">
    <location>
        <begin position="1"/>
        <end position="22"/>
    </location>
</feature>
<name>A0A9P4HJR3_9PLEO</name>
<keyword evidence="5" id="KW-0408">Iron</keyword>
<evidence type="ECO:0000313" key="8">
    <source>
        <dbReference type="EMBL" id="KAF2035653.1"/>
    </source>
</evidence>
<dbReference type="AlphaFoldDB" id="A0A9P4HJR3"/>
<dbReference type="Proteomes" id="UP000799777">
    <property type="component" value="Unassembled WGS sequence"/>
</dbReference>
<dbReference type="Pfam" id="PF13640">
    <property type="entry name" value="2OG-FeII_Oxy_3"/>
    <property type="match status" value="1"/>
</dbReference>
<dbReference type="Gene3D" id="2.60.120.620">
    <property type="entry name" value="q2cbj1_9rhob like domain"/>
    <property type="match status" value="1"/>
</dbReference>
<comment type="cofactor">
    <cofactor evidence="1">
        <name>L-ascorbate</name>
        <dbReference type="ChEBI" id="CHEBI:38290"/>
    </cofactor>
</comment>
<dbReference type="InterPro" id="IPR005123">
    <property type="entry name" value="Oxoglu/Fe-dep_dioxygenase_dom"/>
</dbReference>
<organism evidence="8 9">
    <name type="scientific">Setomelanomma holmii</name>
    <dbReference type="NCBI Taxonomy" id="210430"/>
    <lineage>
        <taxon>Eukaryota</taxon>
        <taxon>Fungi</taxon>
        <taxon>Dikarya</taxon>
        <taxon>Ascomycota</taxon>
        <taxon>Pezizomycotina</taxon>
        <taxon>Dothideomycetes</taxon>
        <taxon>Pleosporomycetidae</taxon>
        <taxon>Pleosporales</taxon>
        <taxon>Pleosporineae</taxon>
        <taxon>Phaeosphaeriaceae</taxon>
        <taxon>Setomelanomma</taxon>
    </lineage>
</organism>
<dbReference type="PANTHER" id="PTHR10869:SF246">
    <property type="entry name" value="TRANSMEMBRANE PROLYL 4-HYDROXYLASE"/>
    <property type="match status" value="1"/>
</dbReference>
<dbReference type="PANTHER" id="PTHR10869">
    <property type="entry name" value="PROLYL 4-HYDROXYLASE ALPHA SUBUNIT"/>
    <property type="match status" value="1"/>
</dbReference>
<evidence type="ECO:0000256" key="2">
    <source>
        <dbReference type="ARBA" id="ARBA00022723"/>
    </source>
</evidence>
<evidence type="ECO:0000256" key="3">
    <source>
        <dbReference type="ARBA" id="ARBA00022964"/>
    </source>
</evidence>
<dbReference type="SMART" id="SM00702">
    <property type="entry name" value="P4Hc"/>
    <property type="match status" value="1"/>
</dbReference>
<dbReference type="InterPro" id="IPR045054">
    <property type="entry name" value="P4HA-like"/>
</dbReference>